<comment type="caution">
    <text evidence="6">The sequence shown here is derived from an EMBL/GenBank/DDBJ whole genome shotgun (WGS) entry which is preliminary data.</text>
</comment>
<dbReference type="InterPro" id="IPR008991">
    <property type="entry name" value="Translation_prot_SH3-like_sf"/>
</dbReference>
<dbReference type="NCBIfam" id="NF006534">
    <property type="entry name" value="PRK09014.1"/>
    <property type="match status" value="1"/>
</dbReference>
<reference evidence="6 7" key="1">
    <citation type="submission" date="2017-05" db="EMBL/GenBank/DDBJ databases">
        <authorList>
            <person name="Varghese N."/>
            <person name="Submissions S."/>
        </authorList>
    </citation>
    <scope>NUCLEOTIDE SEQUENCE [LARGE SCALE GENOMIC DNA]</scope>
    <source>
        <strain evidence="6 7">CGMCC 1.7287</strain>
    </source>
</reference>
<evidence type="ECO:0000256" key="3">
    <source>
        <dbReference type="ARBA" id="ARBA00023163"/>
    </source>
</evidence>
<evidence type="ECO:0000259" key="5">
    <source>
        <dbReference type="SMART" id="SM00738"/>
    </source>
</evidence>
<evidence type="ECO:0000256" key="4">
    <source>
        <dbReference type="RuleBase" id="RU000538"/>
    </source>
</evidence>
<keyword evidence="3 4" id="KW-0804">Transcription</keyword>
<dbReference type="EMBL" id="FXWV01000016">
    <property type="protein sequence ID" value="SMR77740.1"/>
    <property type="molecule type" value="Genomic_DNA"/>
</dbReference>
<dbReference type="InterPro" id="IPR001062">
    <property type="entry name" value="Transcrpt_antiterm_NusG"/>
</dbReference>
<accession>A0ABY1S3F5</accession>
<evidence type="ECO:0000313" key="7">
    <source>
        <dbReference type="Proteomes" id="UP001159257"/>
    </source>
</evidence>
<dbReference type="Pfam" id="PF02357">
    <property type="entry name" value="NusG"/>
    <property type="match status" value="1"/>
</dbReference>
<dbReference type="InterPro" id="IPR043425">
    <property type="entry name" value="NusG-like"/>
</dbReference>
<keyword evidence="2 4" id="KW-0805">Transcription regulation</keyword>
<evidence type="ECO:0000256" key="2">
    <source>
        <dbReference type="ARBA" id="ARBA00023015"/>
    </source>
</evidence>
<dbReference type="PRINTS" id="PR00338">
    <property type="entry name" value="NUSGTNSCPFCT"/>
</dbReference>
<dbReference type="CDD" id="cd09892">
    <property type="entry name" value="NGN_SP_RfaH"/>
    <property type="match status" value="1"/>
</dbReference>
<name>A0ABY1S3F5_9GAMM</name>
<comment type="function">
    <text evidence="4">Participates in transcription elongation, termination and antitermination.</text>
</comment>
<dbReference type="SUPFAM" id="SSF50104">
    <property type="entry name" value="Translation proteins SH3-like domain"/>
    <property type="match status" value="1"/>
</dbReference>
<evidence type="ECO:0000313" key="6">
    <source>
        <dbReference type="EMBL" id="SMR77740.1"/>
    </source>
</evidence>
<feature type="domain" description="NusG-like N-terminal" evidence="5">
    <location>
        <begin position="36"/>
        <end position="135"/>
    </location>
</feature>
<gene>
    <name evidence="6" type="ORF">SAMN04487964_11674</name>
</gene>
<comment type="similarity">
    <text evidence="4">Belongs to the NusG family.</text>
</comment>
<dbReference type="SUPFAM" id="SSF82679">
    <property type="entry name" value="N-utilization substance G protein NusG, N-terminal domain"/>
    <property type="match status" value="1"/>
</dbReference>
<proteinExistence type="inferred from homology"/>
<dbReference type="InterPro" id="IPR010215">
    <property type="entry name" value="Transcription_antiterm_RfaH"/>
</dbReference>
<dbReference type="Proteomes" id="UP001159257">
    <property type="component" value="Unassembled WGS sequence"/>
</dbReference>
<keyword evidence="1 4" id="KW-0889">Transcription antitermination</keyword>
<protein>
    <recommendedName>
        <fullName evidence="4">Transcription termination/antitermination protein NusG</fullName>
    </recommendedName>
</protein>
<dbReference type="PANTHER" id="PTHR30265:SF7">
    <property type="entry name" value="TRANSCRIPTION ANTITERMINATION PROTEIN RFAH"/>
    <property type="match status" value="1"/>
</dbReference>
<evidence type="ECO:0000256" key="1">
    <source>
        <dbReference type="ARBA" id="ARBA00022814"/>
    </source>
</evidence>
<dbReference type="CDD" id="cd06091">
    <property type="entry name" value="KOW_NusG"/>
    <property type="match status" value="1"/>
</dbReference>
<dbReference type="InterPro" id="IPR036735">
    <property type="entry name" value="NGN_dom_sf"/>
</dbReference>
<dbReference type="Gene3D" id="3.30.70.940">
    <property type="entry name" value="NusG, N-terminal domain"/>
    <property type="match status" value="1"/>
</dbReference>
<organism evidence="6 7">
    <name type="scientific">Marinobacterium sediminicola</name>
    <dbReference type="NCBI Taxonomy" id="518898"/>
    <lineage>
        <taxon>Bacteria</taxon>
        <taxon>Pseudomonadati</taxon>
        <taxon>Pseudomonadota</taxon>
        <taxon>Gammaproteobacteria</taxon>
        <taxon>Oceanospirillales</taxon>
        <taxon>Oceanospirillaceae</taxon>
        <taxon>Marinobacterium</taxon>
    </lineage>
</organism>
<dbReference type="SMART" id="SM00738">
    <property type="entry name" value="NGN"/>
    <property type="match status" value="1"/>
</dbReference>
<dbReference type="NCBIfam" id="TIGR01955">
    <property type="entry name" value="RfaH"/>
    <property type="match status" value="1"/>
</dbReference>
<sequence>MRQRPLVCRLNAGPCSLAPSLLYCAPKQEHVSRMTDFRWYVVQSKPGQAEKAAHELQNQGFEVFLPQVRVEKLRRGKRVELEEPLFPGYLFIELSEVASNWRPIRSTRGVARMITFGDKPAVVPDDVVEQLRDNLRQRGELQSLKPNEPVRITEGPFANLNAVFAEYDGEKRAFLLLELLGQWQRLSLPLSAVKKID</sequence>
<keyword evidence="7" id="KW-1185">Reference proteome</keyword>
<keyword evidence="4" id="KW-0806">Transcription termination</keyword>
<dbReference type="PANTHER" id="PTHR30265">
    <property type="entry name" value="RHO-INTERACTING TRANSCRIPTION TERMINATION FACTOR NUSG"/>
    <property type="match status" value="1"/>
</dbReference>
<dbReference type="InterPro" id="IPR006645">
    <property type="entry name" value="NGN-like_dom"/>
</dbReference>